<dbReference type="InterPro" id="IPR023296">
    <property type="entry name" value="Glyco_hydro_beta-prop_sf"/>
</dbReference>
<evidence type="ECO:0000256" key="5">
    <source>
        <dbReference type="PIRSR" id="PIRSR606710-2"/>
    </source>
</evidence>
<comment type="pathway">
    <text evidence="1">Glycan metabolism; L-arabinan degradation.</text>
</comment>
<dbReference type="OrthoDB" id="9759709at2"/>
<evidence type="ECO:0000256" key="4">
    <source>
        <dbReference type="ARBA" id="ARBA00023295"/>
    </source>
</evidence>
<dbReference type="GO" id="GO:0004553">
    <property type="term" value="F:hydrolase activity, hydrolyzing O-glycosyl compounds"/>
    <property type="evidence" value="ECO:0007669"/>
    <property type="project" value="InterPro"/>
</dbReference>
<keyword evidence="8" id="KW-1185">Reference proteome</keyword>
<organism evidence="7 8">
    <name type="scientific">Luteipulveratus mongoliensis</name>
    <dbReference type="NCBI Taxonomy" id="571913"/>
    <lineage>
        <taxon>Bacteria</taxon>
        <taxon>Bacillati</taxon>
        <taxon>Actinomycetota</taxon>
        <taxon>Actinomycetes</taxon>
        <taxon>Micrococcales</taxon>
        <taxon>Dermacoccaceae</taxon>
        <taxon>Luteipulveratus</taxon>
    </lineage>
</organism>
<gene>
    <name evidence="7" type="ORF">VV02_05400</name>
</gene>
<keyword evidence="4" id="KW-0326">Glycosidase</keyword>
<dbReference type="PANTHER" id="PTHR43301:SF3">
    <property type="entry name" value="ARABINAN ENDO-1,5-ALPHA-L-ARABINOSIDASE A-RELATED"/>
    <property type="match status" value="1"/>
</dbReference>
<accession>A0A0K1JPY5</accession>
<dbReference type="GO" id="GO:0005975">
    <property type="term" value="P:carbohydrate metabolic process"/>
    <property type="evidence" value="ECO:0007669"/>
    <property type="project" value="InterPro"/>
</dbReference>
<proteinExistence type="inferred from homology"/>
<dbReference type="STRING" id="571913.VV02_05400"/>
<dbReference type="SUPFAM" id="SSF89372">
    <property type="entry name" value="Fucose-specific lectin"/>
    <property type="match status" value="2"/>
</dbReference>
<dbReference type="Proteomes" id="UP000066480">
    <property type="component" value="Chromosome"/>
</dbReference>
<dbReference type="AlphaFoldDB" id="A0A0K1JPY5"/>
<feature type="domain" description="PLL-like beta propeller" evidence="6">
    <location>
        <begin position="313"/>
        <end position="543"/>
    </location>
</feature>
<protein>
    <submittedName>
        <fullName evidence="7">Glycosyl hydrolase family 32</fullName>
    </submittedName>
</protein>
<dbReference type="KEGG" id="lmoi:VV02_05400"/>
<dbReference type="InterPro" id="IPR006311">
    <property type="entry name" value="TAT_signal"/>
</dbReference>
<feature type="site" description="Important for catalytic activity, responsible for pKa modulation of the active site Glu and correct orientation of both the proton donor and substrate" evidence="5">
    <location>
        <position position="184"/>
    </location>
</feature>
<name>A0A0K1JPY5_9MICO</name>
<comment type="similarity">
    <text evidence="2">Belongs to the glycosyl hydrolase 43 family.</text>
</comment>
<dbReference type="RefSeq" id="WP_052596572.1">
    <property type="nucleotide sequence ID" value="NZ_CP011112.1"/>
</dbReference>
<dbReference type="InterPro" id="IPR050727">
    <property type="entry name" value="GH43_arabinanases"/>
</dbReference>
<dbReference type="InterPro" id="IPR058502">
    <property type="entry name" value="PLL-like_beta-prop"/>
</dbReference>
<sequence length="678" mass="71952">MVDLSRRALLQGGAGLVAAAATPWTQASGHRTTGVSADDLRWAGCGEWQHVFDPSLPGTPRYLNDHTVFRAADGQWHLISIVGNLAPAGQFPDGGKEITLAHATAPAVRGPWTAQPDALTLDPDYYGEQHLWAPFVVADAGTYYMFYAAGGSNGCAINLATSSDLVTWTRSPDGPLFRGVVARDPMVLRVGDQWVMYYTEVQLSDHRHTVAYRTSSDLRHWSAPGTVLVDPITDASPSVTESPYVVAENGWYYLFLGPRNGYVGTDVFRSRDPLSFSIDNWAGHLPGHAVEIVQDDGVWLATAAGSFEHGLLVADLQWHEQSIGWQSPENPVAGVGVDGRLHVFALSKQNRSLLHRVQTDPAHDTWSEWETFGGPAGAVPTLATNTDGRLEVFSLAAGAVAIDHRVQRADGTWEDWEAGFGGPAGAAPAVARNADGRLELYAMGPGGAYVAQRVQSSPGSRTWQPWVGNFTGPVGAPPVVGTNADGRLEVFVLRPGGARIDHRWQNQPNGSTDWSVWEQFGTAAGAAPRVARDGSGRLTVTALAPVGTGAFSRTQSSPSGGWADWRWMASWSLASPAVAALGDGRLSAASTDPAGERVVMSTQSAPGADWSSEVDLGSMSEQWAATPTIVTDSKGRSHLLGVTIAGALQRRVLVGSGGWSAWTSFGTGIAPVPTSSPT</sequence>
<dbReference type="Pfam" id="PF04616">
    <property type="entry name" value="Glyco_hydro_43"/>
    <property type="match status" value="1"/>
</dbReference>
<evidence type="ECO:0000259" key="6">
    <source>
        <dbReference type="Pfam" id="PF26607"/>
    </source>
</evidence>
<evidence type="ECO:0000256" key="1">
    <source>
        <dbReference type="ARBA" id="ARBA00004834"/>
    </source>
</evidence>
<reference evidence="7 8" key="1">
    <citation type="submission" date="2015-03" db="EMBL/GenBank/DDBJ databases">
        <title>Luteipulveratus halotolerans sp. nov., a novel actinobacterium (Dermacoccaceae) from Sarawak, Malaysia.</title>
        <authorList>
            <person name="Juboi H."/>
            <person name="Basik A."/>
            <person name="Shamsul S.S."/>
            <person name="Arnold P."/>
            <person name="Schmitt E.K."/>
            <person name="Sanglier J.-J."/>
            <person name="Yeo T."/>
        </authorList>
    </citation>
    <scope>NUCLEOTIDE SEQUENCE [LARGE SCALE GENOMIC DNA]</scope>
    <source>
        <strain evidence="7 8">MN07-A0370</strain>
    </source>
</reference>
<evidence type="ECO:0000256" key="3">
    <source>
        <dbReference type="ARBA" id="ARBA00022801"/>
    </source>
</evidence>
<dbReference type="PROSITE" id="PS51318">
    <property type="entry name" value="TAT"/>
    <property type="match status" value="1"/>
</dbReference>
<dbReference type="EMBL" id="CP011112">
    <property type="protein sequence ID" value="AKU18663.1"/>
    <property type="molecule type" value="Genomic_DNA"/>
</dbReference>
<keyword evidence="3 7" id="KW-0378">Hydrolase</keyword>
<dbReference type="PATRIC" id="fig|571913.6.peg.1100"/>
<dbReference type="SUPFAM" id="SSF75005">
    <property type="entry name" value="Arabinanase/levansucrase/invertase"/>
    <property type="match status" value="1"/>
</dbReference>
<dbReference type="PANTHER" id="PTHR43301">
    <property type="entry name" value="ARABINAN ENDO-1,5-ALPHA-L-ARABINOSIDASE"/>
    <property type="match status" value="1"/>
</dbReference>
<dbReference type="Pfam" id="PF26607">
    <property type="entry name" value="DUF8189"/>
    <property type="match status" value="1"/>
</dbReference>
<evidence type="ECO:0000256" key="2">
    <source>
        <dbReference type="ARBA" id="ARBA00009865"/>
    </source>
</evidence>
<dbReference type="InterPro" id="IPR006710">
    <property type="entry name" value="Glyco_hydro_43"/>
</dbReference>
<evidence type="ECO:0000313" key="8">
    <source>
        <dbReference type="Proteomes" id="UP000066480"/>
    </source>
</evidence>
<dbReference type="Gene3D" id="2.115.10.20">
    <property type="entry name" value="Glycosyl hydrolase domain, family 43"/>
    <property type="match status" value="1"/>
</dbReference>
<evidence type="ECO:0000313" key="7">
    <source>
        <dbReference type="EMBL" id="AKU18663.1"/>
    </source>
</evidence>